<dbReference type="Pfam" id="PF02932">
    <property type="entry name" value="Neur_chan_memb"/>
    <property type="match status" value="1"/>
</dbReference>
<feature type="domain" description="Neurotransmitter-gated ion-channel transmembrane" evidence="3">
    <location>
        <begin position="63"/>
        <end position="178"/>
    </location>
</feature>
<evidence type="ECO:0000259" key="3">
    <source>
        <dbReference type="Pfam" id="PF02932"/>
    </source>
</evidence>
<dbReference type="AlphaFoldDB" id="A0A6V7UMH7"/>
<name>A0A6V7UMH7_MELEN</name>
<feature type="transmembrane region" description="Helical" evidence="2">
    <location>
        <begin position="164"/>
        <end position="183"/>
    </location>
</feature>
<dbReference type="GO" id="GO:0006811">
    <property type="term" value="P:monoatomic ion transport"/>
    <property type="evidence" value="ECO:0007669"/>
    <property type="project" value="InterPro"/>
</dbReference>
<dbReference type="Proteomes" id="UP000580250">
    <property type="component" value="Unassembled WGS sequence"/>
</dbReference>
<feature type="region of interest" description="Disordered" evidence="1">
    <location>
        <begin position="19"/>
        <end position="50"/>
    </location>
</feature>
<proteinExistence type="predicted"/>
<dbReference type="EMBL" id="CAJEWN010000084">
    <property type="protein sequence ID" value="CAD2161317.1"/>
    <property type="molecule type" value="Genomic_DNA"/>
</dbReference>
<keyword evidence="2" id="KW-0812">Transmembrane</keyword>
<dbReference type="SUPFAM" id="SSF90112">
    <property type="entry name" value="Neurotransmitter-gated ion-channel transmembrane pore"/>
    <property type="match status" value="1"/>
</dbReference>
<dbReference type="OrthoDB" id="203862at2759"/>
<dbReference type="GO" id="GO:0016020">
    <property type="term" value="C:membrane"/>
    <property type="evidence" value="ECO:0007669"/>
    <property type="project" value="InterPro"/>
</dbReference>
<keyword evidence="2" id="KW-1133">Transmembrane helix</keyword>
<reference evidence="4 5" key="1">
    <citation type="submission" date="2020-08" db="EMBL/GenBank/DDBJ databases">
        <authorList>
            <person name="Koutsovoulos G."/>
            <person name="Danchin GJ E."/>
        </authorList>
    </citation>
    <scope>NUCLEOTIDE SEQUENCE [LARGE SCALE GENOMIC DNA]</scope>
</reference>
<keyword evidence="2" id="KW-0472">Membrane</keyword>
<evidence type="ECO:0000313" key="4">
    <source>
        <dbReference type="EMBL" id="CAD2161317.1"/>
    </source>
</evidence>
<feature type="compositionally biased region" description="Low complexity" evidence="1">
    <location>
        <begin position="23"/>
        <end position="36"/>
    </location>
</feature>
<protein>
    <recommendedName>
        <fullName evidence="3">Neurotransmitter-gated ion-channel transmembrane domain-containing protein</fullName>
    </recommendedName>
</protein>
<accession>A0A6V7UMH7</accession>
<evidence type="ECO:0000256" key="2">
    <source>
        <dbReference type="SAM" id="Phobius"/>
    </source>
</evidence>
<dbReference type="InterPro" id="IPR036719">
    <property type="entry name" value="Neuro-gated_channel_TM_sf"/>
</dbReference>
<comment type="caution">
    <text evidence="4">The sequence shown here is derived from an EMBL/GenBank/DDBJ whole genome shotgun (WGS) entry which is preliminary data.</text>
</comment>
<evidence type="ECO:0000256" key="1">
    <source>
        <dbReference type="SAM" id="MobiDB-lite"/>
    </source>
</evidence>
<sequence length="189" mass="21337">MVGSTGVVRKRFLLSPIRKESNSASPIPSPTYSPSSVGGGGGGGNSPIHNNEKIKLNQIKSETICNNINNNTKTTTNTNLLNNDKKSAIFRGTTTENNRNSVANNTSITRHEEDNSLLIPPVHEIRWWRKLFRQFSNRLHKLNPFTSERDWTITSVQVDRISMILFPMSYLVFNIGYWAYYLGKIGRPL</sequence>
<dbReference type="InterPro" id="IPR006029">
    <property type="entry name" value="Neurotrans-gated_channel_TM"/>
</dbReference>
<gene>
    <name evidence="4" type="ORF">MENT_LOCUS14766</name>
</gene>
<evidence type="ECO:0000313" key="5">
    <source>
        <dbReference type="Proteomes" id="UP000580250"/>
    </source>
</evidence>
<organism evidence="4 5">
    <name type="scientific">Meloidogyne enterolobii</name>
    <name type="common">Root-knot nematode worm</name>
    <name type="synonym">Meloidogyne mayaguensis</name>
    <dbReference type="NCBI Taxonomy" id="390850"/>
    <lineage>
        <taxon>Eukaryota</taxon>
        <taxon>Metazoa</taxon>
        <taxon>Ecdysozoa</taxon>
        <taxon>Nematoda</taxon>
        <taxon>Chromadorea</taxon>
        <taxon>Rhabditida</taxon>
        <taxon>Tylenchina</taxon>
        <taxon>Tylenchomorpha</taxon>
        <taxon>Tylenchoidea</taxon>
        <taxon>Meloidogynidae</taxon>
        <taxon>Meloidogyninae</taxon>
        <taxon>Meloidogyne</taxon>
    </lineage>
</organism>